<reference evidence="1" key="1">
    <citation type="submission" date="2021-08" db="EMBL/GenBank/DDBJ databases">
        <title>Chromosome-Level Trichoderma cornu-damae using Hi-C Data.</title>
        <authorList>
            <person name="Kim C.S."/>
        </authorList>
    </citation>
    <scope>NUCLEOTIDE SEQUENCE</scope>
    <source>
        <strain evidence="1">KA19-0412C</strain>
    </source>
</reference>
<sequence>MRLRTRQCCKQGFSRDKPPIHPFCRDDGEETQLNSSCLLLNIPTEIFLLIAKYLPRHQQSILSQTCYPLRRLLLDSDGACNDISRTLLPGKLDEEQRLDFLFCLARSRPGSWVCDICVKLHRVDLHDVPARPRPTRCYRSLVSNCSYYRHGYDMHHRHFQLMLKYTRLLEMEDNSEIRRLRSKYRKHLNRLMEPFSEPLHSFRYGMYGQMKGSYCAYPKVVDGRLLIHATWTYHNDPEDVAHATSMGTLCLCLHQAMVPNLPWVLCRLTPIARSDDDLLMAQTRCNPSRVLEFTILEAFLAVGKETRGFCPFCETDFSVQVSPKIATVRAWHNLGSEVTISSNDPWKWQTNRHSRDGVYAQPGSVRRLYCQAGSAQNYAP</sequence>
<proteinExistence type="predicted"/>
<organism evidence="1 2">
    <name type="scientific">Trichoderma cornu-damae</name>
    <dbReference type="NCBI Taxonomy" id="654480"/>
    <lineage>
        <taxon>Eukaryota</taxon>
        <taxon>Fungi</taxon>
        <taxon>Dikarya</taxon>
        <taxon>Ascomycota</taxon>
        <taxon>Pezizomycotina</taxon>
        <taxon>Sordariomycetes</taxon>
        <taxon>Hypocreomycetidae</taxon>
        <taxon>Hypocreales</taxon>
        <taxon>Hypocreaceae</taxon>
        <taxon>Trichoderma</taxon>
    </lineage>
</organism>
<evidence type="ECO:0000313" key="2">
    <source>
        <dbReference type="Proteomes" id="UP000827724"/>
    </source>
</evidence>
<dbReference type="EMBL" id="JAIWOZ010000004">
    <property type="protein sequence ID" value="KAH6606086.1"/>
    <property type="molecule type" value="Genomic_DNA"/>
</dbReference>
<evidence type="ECO:0008006" key="3">
    <source>
        <dbReference type="Google" id="ProtNLM"/>
    </source>
</evidence>
<dbReference type="OrthoDB" id="3766406at2759"/>
<protein>
    <recommendedName>
        <fullName evidence="3">F-box domain-containing protein</fullName>
    </recommendedName>
</protein>
<name>A0A9P8QH19_9HYPO</name>
<evidence type="ECO:0000313" key="1">
    <source>
        <dbReference type="EMBL" id="KAH6606086.1"/>
    </source>
</evidence>
<keyword evidence="2" id="KW-1185">Reference proteome</keyword>
<dbReference type="Proteomes" id="UP000827724">
    <property type="component" value="Unassembled WGS sequence"/>
</dbReference>
<comment type="caution">
    <text evidence="1">The sequence shown here is derived from an EMBL/GenBank/DDBJ whole genome shotgun (WGS) entry which is preliminary data.</text>
</comment>
<gene>
    <name evidence="1" type="ORF">Trco_005239</name>
</gene>
<accession>A0A9P8QH19</accession>
<dbReference type="AlphaFoldDB" id="A0A9P8QH19"/>